<organism evidence="2 4">
    <name type="scientific">Mycobacterium tuberculosis</name>
    <dbReference type="NCBI Taxonomy" id="1773"/>
    <lineage>
        <taxon>Bacteria</taxon>
        <taxon>Bacillati</taxon>
        <taxon>Actinomycetota</taxon>
        <taxon>Actinomycetes</taxon>
        <taxon>Mycobacteriales</taxon>
        <taxon>Mycobacteriaceae</taxon>
        <taxon>Mycobacterium</taxon>
        <taxon>Mycobacterium tuberculosis complex</taxon>
    </lineage>
</organism>
<evidence type="ECO:0000256" key="1">
    <source>
        <dbReference type="SAM" id="SignalP"/>
    </source>
</evidence>
<reference evidence="3 5" key="2">
    <citation type="submission" date="2021-03" db="EMBL/GenBank/DDBJ databases">
        <title>Whole Genome Sequencing of Mycobacterium tuberculosis clinical isolates from Arunachal Pradesh, India.</title>
        <authorList>
            <person name="Singh S."/>
            <person name="Mudliar S.R."/>
            <person name="Kulsum U."/>
            <person name="Rufai S.B."/>
            <person name="Singh P.K."/>
            <person name="Umpo M."/>
            <person name="Nyori M."/>
        </authorList>
    </citation>
    <scope>NUCLEOTIDE SEQUENCE [LARGE SCALE GENOMIC DNA]</scope>
    <source>
        <strain evidence="3 5">OMICS/BPL/0142/20/SP</strain>
    </source>
</reference>
<protein>
    <submittedName>
        <fullName evidence="2">Putative secreted protein</fullName>
    </submittedName>
</protein>
<sequence>MGVIARVVGVAACGLSLAVLAAAPTAGADPTGALPPMTSSGSGPVIGDGDAALRQRISQQLFSFGDPTVQEVDGSDAAQFITAAAAVADRDVASVFLPLQRVLGCQQNTAGSGAGFGARAYRRTDGQWGGAMLVVAKSTVSDVDALKACVKSGWRKATAGTPTSMCNNGWTYPPFADTRRGEEGYFVLLAGTASDFCSAPNANYRTTASSWPG</sequence>
<evidence type="ECO:0000313" key="5">
    <source>
        <dbReference type="Proteomes" id="UP000671119"/>
    </source>
</evidence>
<name>A0A5R1ZF30_MYCTX</name>
<dbReference type="OMA" id="GETAMCN"/>
<feature type="signal peptide" evidence="1">
    <location>
        <begin position="1"/>
        <end position="28"/>
    </location>
</feature>
<keyword evidence="1" id="KW-0732">Signal</keyword>
<dbReference type="Proteomes" id="UP000671119">
    <property type="component" value="Unassembled WGS sequence"/>
</dbReference>
<accession>A0A5R1ZF30</accession>
<dbReference type="Proteomes" id="UP000048600">
    <property type="component" value="Unassembled WGS sequence"/>
</dbReference>
<evidence type="ECO:0000313" key="3">
    <source>
        <dbReference type="EMBL" id="MBP0682633.1"/>
    </source>
</evidence>
<evidence type="ECO:0000313" key="2">
    <source>
        <dbReference type="EMBL" id="COW59883.1"/>
    </source>
</evidence>
<reference evidence="2 4" key="1">
    <citation type="submission" date="2015-03" db="EMBL/GenBank/DDBJ databases">
        <authorList>
            <consortium name="Pathogen Informatics"/>
        </authorList>
    </citation>
    <scope>NUCLEOTIDE SEQUENCE [LARGE SCALE GENOMIC DNA]</scope>
    <source>
        <strain evidence="2 4">P00601463</strain>
    </source>
</reference>
<dbReference type="AlphaFoldDB" id="A0A5R1ZF30"/>
<proteinExistence type="predicted"/>
<dbReference type="EMBL" id="CHKL01000351">
    <property type="protein sequence ID" value="COW59883.1"/>
    <property type="molecule type" value="Genomic_DNA"/>
</dbReference>
<feature type="chain" id="PRO_5044406837" evidence="1">
    <location>
        <begin position="29"/>
        <end position="213"/>
    </location>
</feature>
<dbReference type="EMBL" id="JAGIZI010000006">
    <property type="protein sequence ID" value="MBP0682633.1"/>
    <property type="molecule type" value="Genomic_DNA"/>
</dbReference>
<evidence type="ECO:0000313" key="4">
    <source>
        <dbReference type="Proteomes" id="UP000048600"/>
    </source>
</evidence>
<dbReference type="RefSeq" id="WP_003900917.1">
    <property type="nucleotide sequence ID" value="NZ_AP018034.1"/>
</dbReference>
<gene>
    <name evidence="2" type="ORF">ERS007741_02776</name>
    <name evidence="3" type="ORF">J8J21_05770</name>
</gene>